<evidence type="ECO:0000256" key="7">
    <source>
        <dbReference type="PROSITE-ProRule" id="PRU00473"/>
    </source>
</evidence>
<dbReference type="AlphaFoldDB" id="A0A220VB68"/>
<comment type="similarity">
    <text evidence="2">Belongs to the MotB family.</text>
</comment>
<dbReference type="SUPFAM" id="SSF103088">
    <property type="entry name" value="OmpA-like"/>
    <property type="match status" value="1"/>
</dbReference>
<evidence type="ECO:0000256" key="3">
    <source>
        <dbReference type="ARBA" id="ARBA00022475"/>
    </source>
</evidence>
<protein>
    <submittedName>
        <fullName evidence="10">Chemotaxis protein</fullName>
    </submittedName>
</protein>
<evidence type="ECO:0000313" key="11">
    <source>
        <dbReference type="Proteomes" id="UP000242175"/>
    </source>
</evidence>
<evidence type="ECO:0000256" key="6">
    <source>
        <dbReference type="ARBA" id="ARBA00023136"/>
    </source>
</evidence>
<evidence type="ECO:0000256" key="5">
    <source>
        <dbReference type="ARBA" id="ARBA00022989"/>
    </source>
</evidence>
<name>A0A220VB68_9GAMM</name>
<comment type="subcellular location">
    <subcellularLocation>
        <location evidence="1">Cell membrane</location>
        <topology evidence="1">Single-pass membrane protein</topology>
    </subcellularLocation>
</comment>
<dbReference type="InterPro" id="IPR036737">
    <property type="entry name" value="OmpA-like_sf"/>
</dbReference>
<keyword evidence="11" id="KW-1185">Reference proteome</keyword>
<dbReference type="Pfam" id="PF00691">
    <property type="entry name" value="OmpA"/>
    <property type="match status" value="1"/>
</dbReference>
<proteinExistence type="inferred from homology"/>
<dbReference type="InterPro" id="IPR006665">
    <property type="entry name" value="OmpA-like"/>
</dbReference>
<evidence type="ECO:0000256" key="8">
    <source>
        <dbReference type="SAM" id="Phobius"/>
    </source>
</evidence>
<keyword evidence="4 8" id="KW-0812">Transmembrane</keyword>
<feature type="domain" description="OmpA-like" evidence="9">
    <location>
        <begin position="158"/>
        <end position="278"/>
    </location>
</feature>
<dbReference type="OrthoDB" id="9809186at2"/>
<reference evidence="10 11" key="1">
    <citation type="journal article" date="2016" name="Int. J. Syst. Evol. Microbiol.">
        <title>Paraphotobacterium marinum gen. nov., sp. nov., a member of the family Vibrionaceae, isolated from surface seawater.</title>
        <authorList>
            <person name="Huang Z."/>
            <person name="Dong C."/>
            <person name="Shao Z."/>
        </authorList>
    </citation>
    <scope>NUCLEOTIDE SEQUENCE [LARGE SCALE GENOMIC DNA]</scope>
    <source>
        <strain evidence="10 11">NSCS20N07D</strain>
    </source>
</reference>
<dbReference type="InterPro" id="IPR025713">
    <property type="entry name" value="MotB-like_N_dom"/>
</dbReference>
<dbReference type="RefSeq" id="WP_089072528.1">
    <property type="nucleotide sequence ID" value="NZ_CBCSAM010000001.1"/>
</dbReference>
<dbReference type="EMBL" id="CP022355">
    <property type="protein sequence ID" value="ASK77618.1"/>
    <property type="molecule type" value="Genomic_DNA"/>
</dbReference>
<dbReference type="GO" id="GO:0005886">
    <property type="term" value="C:plasma membrane"/>
    <property type="evidence" value="ECO:0007669"/>
    <property type="project" value="UniProtKB-SubCell"/>
</dbReference>
<dbReference type="Pfam" id="PF13677">
    <property type="entry name" value="MotB_plug"/>
    <property type="match status" value="1"/>
</dbReference>
<keyword evidence="3" id="KW-1003">Cell membrane</keyword>
<dbReference type="CDD" id="cd07185">
    <property type="entry name" value="OmpA_C-like"/>
    <property type="match status" value="1"/>
</dbReference>
<dbReference type="Proteomes" id="UP000242175">
    <property type="component" value="Chromosome large"/>
</dbReference>
<keyword evidence="6 7" id="KW-0472">Membrane</keyword>
<accession>A0A220VB68</accession>
<keyword evidence="5 8" id="KW-1133">Transmembrane helix</keyword>
<gene>
    <name evidence="10" type="ORF">CF386_00180</name>
</gene>
<evidence type="ECO:0000256" key="2">
    <source>
        <dbReference type="ARBA" id="ARBA00008914"/>
    </source>
</evidence>
<sequence>MSDSNFVYIKKRTRQSTNETHGGAWKVAFADFMIALMALFLVLWILQVVDETERHAIVAHLNSSNVFDDNAGNPFDTSQSLSPIDLATNSADLTAQNIQNQSTSFRDGDGDGIEDDALIPGQYDTMEQLEILSHTLKKLIEKQNATNNVKIDITPHGLRMVFQDDFRQNMFMLGGAKLTPFFEDLLLIIAPIFKQISNSMIISGHTDGKQFKRVFSQNTNWELSSKRANVARYTLIGGGMPENRVLQIAGMANRVLLNQEKPLSSENRRIEIFVLTTPTETIINSLFGKNVEKIPLENSKEQAEQNQPVLRQKINFETQ</sequence>
<evidence type="ECO:0000259" key="9">
    <source>
        <dbReference type="PROSITE" id="PS51123"/>
    </source>
</evidence>
<dbReference type="PANTHER" id="PTHR30329:SF21">
    <property type="entry name" value="LIPOPROTEIN YIAD-RELATED"/>
    <property type="match status" value="1"/>
</dbReference>
<dbReference type="PROSITE" id="PS51123">
    <property type="entry name" value="OMPA_2"/>
    <property type="match status" value="1"/>
</dbReference>
<dbReference type="InterPro" id="IPR050330">
    <property type="entry name" value="Bact_OuterMem_StrucFunc"/>
</dbReference>
<evidence type="ECO:0000313" key="10">
    <source>
        <dbReference type="EMBL" id="ASK77618.1"/>
    </source>
</evidence>
<dbReference type="KEGG" id="pmai:CF386_00180"/>
<evidence type="ECO:0000256" key="1">
    <source>
        <dbReference type="ARBA" id="ARBA00004162"/>
    </source>
</evidence>
<dbReference type="PANTHER" id="PTHR30329">
    <property type="entry name" value="STATOR ELEMENT OF FLAGELLAR MOTOR COMPLEX"/>
    <property type="match status" value="1"/>
</dbReference>
<feature type="transmembrane region" description="Helical" evidence="8">
    <location>
        <begin position="27"/>
        <end position="46"/>
    </location>
</feature>
<organism evidence="10 11">
    <name type="scientific">Paraphotobacterium marinum</name>
    <dbReference type="NCBI Taxonomy" id="1755811"/>
    <lineage>
        <taxon>Bacteria</taxon>
        <taxon>Pseudomonadati</taxon>
        <taxon>Pseudomonadota</taxon>
        <taxon>Gammaproteobacteria</taxon>
        <taxon>Vibrionales</taxon>
        <taxon>Vibrionaceae</taxon>
        <taxon>Paraphotobacterium</taxon>
    </lineage>
</organism>
<evidence type="ECO:0000256" key="4">
    <source>
        <dbReference type="ARBA" id="ARBA00022692"/>
    </source>
</evidence>
<dbReference type="Gene3D" id="3.30.1330.60">
    <property type="entry name" value="OmpA-like domain"/>
    <property type="match status" value="1"/>
</dbReference>